<dbReference type="EMBL" id="LTBC01000013">
    <property type="protein sequence ID" value="KYH31250.1"/>
    <property type="molecule type" value="Genomic_DNA"/>
</dbReference>
<evidence type="ECO:0000313" key="3">
    <source>
        <dbReference type="Proteomes" id="UP000075670"/>
    </source>
</evidence>
<feature type="chain" id="PRO_5007577837" description="DUF2680 domain-containing protein" evidence="1">
    <location>
        <begin position="25"/>
        <end position="132"/>
    </location>
</feature>
<dbReference type="Pfam" id="PF10925">
    <property type="entry name" value="DUF2680"/>
    <property type="match status" value="1"/>
</dbReference>
<reference evidence="2 3" key="1">
    <citation type="submission" date="2016-02" db="EMBL/GenBank/DDBJ databases">
        <title>Genome sequence of Moorella mulderi DSM 14980.</title>
        <authorList>
            <person name="Poehlein A."/>
            <person name="Daniel R."/>
        </authorList>
    </citation>
    <scope>NUCLEOTIDE SEQUENCE [LARGE SCALE GENOMIC DNA]</scope>
    <source>
        <strain evidence="2 3">DSM 14980</strain>
    </source>
</reference>
<gene>
    <name evidence="2" type="ORF">MOMUL_24860</name>
</gene>
<evidence type="ECO:0008006" key="4">
    <source>
        <dbReference type="Google" id="ProtNLM"/>
    </source>
</evidence>
<keyword evidence="3" id="KW-1185">Reference proteome</keyword>
<comment type="caution">
    <text evidence="2">The sequence shown here is derived from an EMBL/GenBank/DDBJ whole genome shotgun (WGS) entry which is preliminary data.</text>
</comment>
<dbReference type="InterPro" id="IPR024485">
    <property type="entry name" value="DUF2680"/>
</dbReference>
<dbReference type="Proteomes" id="UP000075670">
    <property type="component" value="Unassembled WGS sequence"/>
</dbReference>
<name>A0A151AUM6_9FIRM</name>
<dbReference type="PATRIC" id="fig|1122241.3.peg.2644"/>
<organism evidence="2 3">
    <name type="scientific">Moorella mulderi DSM 14980</name>
    <dbReference type="NCBI Taxonomy" id="1122241"/>
    <lineage>
        <taxon>Bacteria</taxon>
        <taxon>Bacillati</taxon>
        <taxon>Bacillota</taxon>
        <taxon>Clostridia</taxon>
        <taxon>Neomoorellales</taxon>
        <taxon>Neomoorellaceae</taxon>
        <taxon>Neomoorella</taxon>
    </lineage>
</organism>
<dbReference type="AlphaFoldDB" id="A0A151AUM6"/>
<sequence>MTKKIAIVLAIILMLGALAPVAFAAVTDQQKAEIDALYQQIIELRQKIVDKYVEAGELTKEQGEAIKEGIRDMEEYHSKYGIVPGACHGGAGYGMMGGWGRGFMGGFSNNPNQGNQNSAFYGPAMMRGYLGL</sequence>
<feature type="signal peptide" evidence="1">
    <location>
        <begin position="1"/>
        <end position="24"/>
    </location>
</feature>
<evidence type="ECO:0000256" key="1">
    <source>
        <dbReference type="SAM" id="SignalP"/>
    </source>
</evidence>
<evidence type="ECO:0000313" key="2">
    <source>
        <dbReference type="EMBL" id="KYH31250.1"/>
    </source>
</evidence>
<proteinExistence type="predicted"/>
<accession>A0A151AUM6</accession>
<dbReference type="RefSeq" id="WP_062285268.1">
    <property type="nucleotide sequence ID" value="NZ_LTBC01000013.1"/>
</dbReference>
<dbReference type="OrthoDB" id="2084094at2"/>
<protein>
    <recommendedName>
        <fullName evidence="4">DUF2680 domain-containing protein</fullName>
    </recommendedName>
</protein>
<keyword evidence="1" id="KW-0732">Signal</keyword>